<feature type="compositionally biased region" description="Low complexity" evidence="1">
    <location>
        <begin position="1"/>
        <end position="12"/>
    </location>
</feature>
<dbReference type="EMBL" id="BKCP01004849">
    <property type="protein sequence ID" value="GER34069.1"/>
    <property type="molecule type" value="Genomic_DNA"/>
</dbReference>
<keyword evidence="2" id="KW-0812">Transmembrane</keyword>
<name>A0A5A7PMV2_STRAF</name>
<evidence type="ECO:0000313" key="3">
    <source>
        <dbReference type="EMBL" id="GER34069.1"/>
    </source>
</evidence>
<sequence>MWSWTTTSKSTSGRTADSKIKKTMRASKTDSLWLHDHAQKFAATPKGSCRINNVRSSLEDAEPLQITTSRKLVEQKKQQGAARSEAAGCLTKQNRSFRRIKASALRNSRDLVESDGVSLKLMWFFCRANMILNSVIVAEEKHLPLIITDEGDKGIRGAWTIRRHSRVWTWIRSSKVKFRLRYGITRLSGKKKNIAIWIITILLLLLQEMYLQGYNFI</sequence>
<keyword evidence="2" id="KW-1133">Transmembrane helix</keyword>
<reference evidence="4" key="1">
    <citation type="journal article" date="2019" name="Curr. Biol.">
        <title>Genome Sequence of Striga asiatica Provides Insight into the Evolution of Plant Parasitism.</title>
        <authorList>
            <person name="Yoshida S."/>
            <person name="Kim S."/>
            <person name="Wafula E.K."/>
            <person name="Tanskanen J."/>
            <person name="Kim Y.M."/>
            <person name="Honaas L."/>
            <person name="Yang Z."/>
            <person name="Spallek T."/>
            <person name="Conn C.E."/>
            <person name="Ichihashi Y."/>
            <person name="Cheong K."/>
            <person name="Cui S."/>
            <person name="Der J.P."/>
            <person name="Gundlach H."/>
            <person name="Jiao Y."/>
            <person name="Hori C."/>
            <person name="Ishida J.K."/>
            <person name="Kasahara H."/>
            <person name="Kiba T."/>
            <person name="Kim M.S."/>
            <person name="Koo N."/>
            <person name="Laohavisit A."/>
            <person name="Lee Y.H."/>
            <person name="Lumba S."/>
            <person name="McCourt P."/>
            <person name="Mortimer J.C."/>
            <person name="Mutuku J.M."/>
            <person name="Nomura T."/>
            <person name="Sasaki-Sekimoto Y."/>
            <person name="Seto Y."/>
            <person name="Wang Y."/>
            <person name="Wakatake T."/>
            <person name="Sakakibara H."/>
            <person name="Demura T."/>
            <person name="Yamaguchi S."/>
            <person name="Yoneyama K."/>
            <person name="Manabe R.I."/>
            <person name="Nelson D.C."/>
            <person name="Schulman A.H."/>
            <person name="Timko M.P."/>
            <person name="dePamphilis C.W."/>
            <person name="Choi D."/>
            <person name="Shirasu K."/>
        </authorList>
    </citation>
    <scope>NUCLEOTIDE SEQUENCE [LARGE SCALE GENOMIC DNA]</scope>
    <source>
        <strain evidence="4">cv. UVA1</strain>
    </source>
</reference>
<keyword evidence="4" id="KW-1185">Reference proteome</keyword>
<evidence type="ECO:0000313" key="4">
    <source>
        <dbReference type="Proteomes" id="UP000325081"/>
    </source>
</evidence>
<dbReference type="AlphaFoldDB" id="A0A5A7PMV2"/>
<evidence type="ECO:0000256" key="2">
    <source>
        <dbReference type="SAM" id="Phobius"/>
    </source>
</evidence>
<dbReference type="Proteomes" id="UP000325081">
    <property type="component" value="Unassembled WGS sequence"/>
</dbReference>
<comment type="caution">
    <text evidence="3">The sequence shown here is derived from an EMBL/GenBank/DDBJ whole genome shotgun (WGS) entry which is preliminary data.</text>
</comment>
<protein>
    <submittedName>
        <fullName evidence="3">Dynein light chain type 1 family protein</fullName>
    </submittedName>
</protein>
<organism evidence="3 4">
    <name type="scientific">Striga asiatica</name>
    <name type="common">Asiatic witchweed</name>
    <name type="synonym">Buchnera asiatica</name>
    <dbReference type="NCBI Taxonomy" id="4170"/>
    <lineage>
        <taxon>Eukaryota</taxon>
        <taxon>Viridiplantae</taxon>
        <taxon>Streptophyta</taxon>
        <taxon>Embryophyta</taxon>
        <taxon>Tracheophyta</taxon>
        <taxon>Spermatophyta</taxon>
        <taxon>Magnoliopsida</taxon>
        <taxon>eudicotyledons</taxon>
        <taxon>Gunneridae</taxon>
        <taxon>Pentapetalae</taxon>
        <taxon>asterids</taxon>
        <taxon>lamiids</taxon>
        <taxon>Lamiales</taxon>
        <taxon>Orobanchaceae</taxon>
        <taxon>Buchnereae</taxon>
        <taxon>Striga</taxon>
    </lineage>
</organism>
<keyword evidence="2" id="KW-0472">Membrane</keyword>
<gene>
    <name evidence="3" type="ORF">STAS_10254</name>
</gene>
<feature type="region of interest" description="Disordered" evidence="1">
    <location>
        <begin position="1"/>
        <end position="22"/>
    </location>
</feature>
<feature type="transmembrane region" description="Helical" evidence="2">
    <location>
        <begin position="194"/>
        <end position="211"/>
    </location>
</feature>
<accession>A0A5A7PMV2</accession>
<proteinExistence type="predicted"/>
<evidence type="ECO:0000256" key="1">
    <source>
        <dbReference type="SAM" id="MobiDB-lite"/>
    </source>
</evidence>